<evidence type="ECO:0000313" key="1">
    <source>
        <dbReference type="EMBL" id="NLP38405.1"/>
    </source>
</evidence>
<dbReference type="GO" id="GO:0015562">
    <property type="term" value="F:efflux transmembrane transporter activity"/>
    <property type="evidence" value="ECO:0007669"/>
    <property type="project" value="TreeGrafter"/>
</dbReference>
<dbReference type="GO" id="GO:1990281">
    <property type="term" value="C:efflux pump complex"/>
    <property type="evidence" value="ECO:0007669"/>
    <property type="project" value="TreeGrafter"/>
</dbReference>
<gene>
    <name evidence="1" type="ORF">GX356_01595</name>
</gene>
<dbReference type="PANTHER" id="PTHR30469:SF33">
    <property type="entry name" value="SLR1207 PROTEIN"/>
    <property type="match status" value="1"/>
</dbReference>
<dbReference type="PANTHER" id="PTHR30469">
    <property type="entry name" value="MULTIDRUG RESISTANCE PROTEIN MDTA"/>
    <property type="match status" value="1"/>
</dbReference>
<sequence length="156" mass="16625">MFPRLADRRVLIALAVVTVLVIAGGAAGALMRSGPDRTIAAADYTTLRPKDVESQIPVTATVDTRHVVASSTHLSGAVETVHVPVGDRVQEGQVLAEIDVSGLQKEIDTQLSQQITSDAANLSHREHGMTILFITHNPELAEETGRIITMKDGLIA</sequence>
<reference evidence="1 2" key="1">
    <citation type="journal article" date="2020" name="Biotechnol. Biofuels">
        <title>New insights from the biogas microbiome by comprehensive genome-resolved metagenomics of nearly 1600 species originating from multiple anaerobic digesters.</title>
        <authorList>
            <person name="Campanaro S."/>
            <person name="Treu L."/>
            <person name="Rodriguez-R L.M."/>
            <person name="Kovalovszki A."/>
            <person name="Ziels R.M."/>
            <person name="Maus I."/>
            <person name="Zhu X."/>
            <person name="Kougias P.G."/>
            <person name="Basile A."/>
            <person name="Luo G."/>
            <person name="Schluter A."/>
            <person name="Konstantinidis K.T."/>
            <person name="Angelidaki I."/>
        </authorList>
    </citation>
    <scope>NUCLEOTIDE SEQUENCE [LARGE SCALE GENOMIC DNA]</scope>
    <source>
        <strain evidence="1">AS23ysBPME_344</strain>
    </source>
</reference>
<comment type="caution">
    <text evidence="1">The sequence shown here is derived from an EMBL/GenBank/DDBJ whole genome shotgun (WGS) entry which is preliminary data.</text>
</comment>
<dbReference type="EMBL" id="JAAYSN010000035">
    <property type="protein sequence ID" value="NLP38405.1"/>
    <property type="molecule type" value="Genomic_DNA"/>
</dbReference>
<dbReference type="InterPro" id="IPR011053">
    <property type="entry name" value="Single_hybrid_motif"/>
</dbReference>
<protein>
    <submittedName>
        <fullName evidence="1">Biotin/lipoyl-binding protein</fullName>
    </submittedName>
</protein>
<dbReference type="Gene3D" id="2.40.50.100">
    <property type="match status" value="1"/>
</dbReference>
<organism evidence="1 2">
    <name type="scientific">Corynebacterium pollutisoli</name>
    <dbReference type="NCBI Taxonomy" id="1610489"/>
    <lineage>
        <taxon>Bacteria</taxon>
        <taxon>Bacillati</taxon>
        <taxon>Actinomycetota</taxon>
        <taxon>Actinomycetes</taxon>
        <taxon>Mycobacteriales</taxon>
        <taxon>Corynebacteriaceae</taxon>
        <taxon>Corynebacterium</taxon>
    </lineage>
</organism>
<evidence type="ECO:0000313" key="2">
    <source>
        <dbReference type="Proteomes" id="UP000568696"/>
    </source>
</evidence>
<name>A0A7X8MU41_9CORY</name>
<accession>A0A7X8MU41</accession>
<proteinExistence type="predicted"/>
<dbReference type="Proteomes" id="UP000568696">
    <property type="component" value="Unassembled WGS sequence"/>
</dbReference>
<dbReference type="AlphaFoldDB" id="A0A7X8MU41"/>
<dbReference type="SUPFAM" id="SSF51230">
    <property type="entry name" value="Single hybrid motif"/>
    <property type="match status" value="1"/>
</dbReference>